<comment type="caution">
    <text evidence="6">The sequence shown here is derived from an EMBL/GenBank/DDBJ whole genome shotgun (WGS) entry which is preliminary data.</text>
</comment>
<evidence type="ECO:0000313" key="7">
    <source>
        <dbReference type="Proteomes" id="UP001589858"/>
    </source>
</evidence>
<dbReference type="InterPro" id="IPR058636">
    <property type="entry name" value="Beta-barrel_YknX"/>
</dbReference>
<evidence type="ECO:0000259" key="4">
    <source>
        <dbReference type="Pfam" id="PF25881"/>
    </source>
</evidence>
<dbReference type="PANTHER" id="PTHR32347">
    <property type="entry name" value="EFFLUX SYSTEM COMPONENT YKNX-RELATED"/>
    <property type="match status" value="1"/>
</dbReference>
<keyword evidence="7" id="KW-1185">Reference proteome</keyword>
<protein>
    <submittedName>
        <fullName evidence="6">HlyD family efflux transporter periplasmic adaptor subunit</fullName>
    </submittedName>
</protein>
<evidence type="ECO:0000256" key="1">
    <source>
        <dbReference type="ARBA" id="ARBA00004196"/>
    </source>
</evidence>
<proteinExistence type="predicted"/>
<dbReference type="RefSeq" id="WP_267220211.1">
    <property type="nucleotide sequence ID" value="NZ_JAPCWC010000006.1"/>
</dbReference>
<dbReference type="Proteomes" id="UP001589858">
    <property type="component" value="Unassembled WGS sequence"/>
</dbReference>
<feature type="domain" description="YknX-like beta-barrel" evidence="5">
    <location>
        <begin position="248"/>
        <end position="327"/>
    </location>
</feature>
<evidence type="ECO:0000256" key="3">
    <source>
        <dbReference type="SAM" id="Coils"/>
    </source>
</evidence>
<gene>
    <name evidence="6" type="ORF">ACFFF8_04555</name>
</gene>
<evidence type="ECO:0000313" key="6">
    <source>
        <dbReference type="EMBL" id="MFC0683857.1"/>
    </source>
</evidence>
<dbReference type="Gene3D" id="1.10.287.470">
    <property type="entry name" value="Helix hairpin bin"/>
    <property type="match status" value="1"/>
</dbReference>
<dbReference type="Pfam" id="PF25881">
    <property type="entry name" value="HH_YBHG"/>
    <property type="match status" value="1"/>
</dbReference>
<organism evidence="6 7">
    <name type="scientific">Novosphingobium clariflavum</name>
    <dbReference type="NCBI Taxonomy" id="2029884"/>
    <lineage>
        <taxon>Bacteria</taxon>
        <taxon>Pseudomonadati</taxon>
        <taxon>Pseudomonadota</taxon>
        <taxon>Alphaproteobacteria</taxon>
        <taxon>Sphingomonadales</taxon>
        <taxon>Sphingomonadaceae</taxon>
        <taxon>Novosphingobium</taxon>
    </lineage>
</organism>
<reference evidence="6 7" key="1">
    <citation type="submission" date="2024-09" db="EMBL/GenBank/DDBJ databases">
        <authorList>
            <person name="Sun Q."/>
            <person name="Mori K."/>
        </authorList>
    </citation>
    <scope>NUCLEOTIDE SEQUENCE [LARGE SCALE GENOMIC DNA]</scope>
    <source>
        <strain evidence="6 7">CICC 11035S</strain>
    </source>
</reference>
<dbReference type="SUPFAM" id="SSF111369">
    <property type="entry name" value="HlyD-like secretion proteins"/>
    <property type="match status" value="1"/>
</dbReference>
<dbReference type="PANTHER" id="PTHR32347:SF29">
    <property type="entry name" value="UPF0194 MEMBRANE PROTEIN YBHG"/>
    <property type="match status" value="1"/>
</dbReference>
<evidence type="ECO:0000256" key="2">
    <source>
        <dbReference type="ARBA" id="ARBA00023054"/>
    </source>
</evidence>
<name>A0ABV6S3P7_9SPHN</name>
<feature type="domain" description="YbhG-like alpha-helical hairpin" evidence="4">
    <location>
        <begin position="83"/>
        <end position="205"/>
    </location>
</feature>
<dbReference type="Pfam" id="PF25990">
    <property type="entry name" value="Beta-barrel_YknX"/>
    <property type="match status" value="1"/>
</dbReference>
<dbReference type="Gene3D" id="2.40.30.170">
    <property type="match status" value="1"/>
</dbReference>
<accession>A0ABV6S3P7</accession>
<dbReference type="Gene3D" id="2.40.50.100">
    <property type="match status" value="2"/>
</dbReference>
<dbReference type="EMBL" id="JBHLTM010000016">
    <property type="protein sequence ID" value="MFC0683857.1"/>
    <property type="molecule type" value="Genomic_DNA"/>
</dbReference>
<keyword evidence="2 3" id="KW-0175">Coiled coil</keyword>
<evidence type="ECO:0000259" key="5">
    <source>
        <dbReference type="Pfam" id="PF25990"/>
    </source>
</evidence>
<feature type="coiled-coil region" evidence="3">
    <location>
        <begin position="83"/>
        <end position="203"/>
    </location>
</feature>
<dbReference type="InterPro" id="IPR059052">
    <property type="entry name" value="HH_YbhG-like"/>
</dbReference>
<comment type="subcellular location">
    <subcellularLocation>
        <location evidence="1">Cell envelope</location>
    </subcellularLocation>
</comment>
<dbReference type="InterPro" id="IPR050465">
    <property type="entry name" value="UPF0194_transport"/>
</dbReference>
<sequence>MKKSVVAAGVVAILLAAGLVFWFTRSGKEQDAIILHGNVDIRQVSLAFDGSGRVIQMAVEEGDAVRAGQIIARLDTVSLGLQARNAEAQLAAMRESLLKLQNGTRPEDIAQARARLASAQATARRAADDYQRAQTVSASTDGRGVSAQELDQARNASQVAKAQLREVDAALRLALRGPRSEDIAAAEAQVKSAEAQLALLTHQIDQGALKAPSDAVVRSRLLEVGDMAAPQKPAYELALTSPKWIRVYVEEADLGRVRMGQRAAVTSDSFPDQPVAGTIGYISSVAEFTPKSVETESLRTALVYEVRVRVDDRQGRLRLGQPVTVRIDAGAAKAGSPR</sequence>